<dbReference type="PATRIC" id="fig|157733.3.peg.1764"/>
<dbReference type="AlphaFoldDB" id="A0A0J6CJ41"/>
<accession>A0A0J6CJ41</accession>
<evidence type="ECO:0000256" key="5">
    <source>
        <dbReference type="ARBA" id="ARBA00049660"/>
    </source>
</evidence>
<dbReference type="PANTHER" id="PTHR30520">
    <property type="entry name" value="FORMATE TRANSPORTER-RELATED"/>
    <property type="match status" value="1"/>
</dbReference>
<dbReference type="GO" id="GO:0005886">
    <property type="term" value="C:plasma membrane"/>
    <property type="evidence" value="ECO:0007669"/>
    <property type="project" value="TreeGrafter"/>
</dbReference>
<name>A0A0J6CJ41_9BACL</name>
<evidence type="ECO:0000256" key="4">
    <source>
        <dbReference type="ARBA" id="ARBA00023136"/>
    </source>
</evidence>
<feature type="transmembrane region" description="Helical" evidence="6">
    <location>
        <begin position="79"/>
        <end position="104"/>
    </location>
</feature>
<evidence type="ECO:0000256" key="3">
    <source>
        <dbReference type="ARBA" id="ARBA00022989"/>
    </source>
</evidence>
<evidence type="ECO:0000256" key="1">
    <source>
        <dbReference type="ARBA" id="ARBA00004141"/>
    </source>
</evidence>
<dbReference type="Gene3D" id="1.20.1080.10">
    <property type="entry name" value="Glycerol uptake facilitator protein"/>
    <property type="match status" value="1"/>
</dbReference>
<protein>
    <submittedName>
        <fullName evidence="7">Formate dehydrogenase</fullName>
    </submittedName>
</protein>
<evidence type="ECO:0000313" key="8">
    <source>
        <dbReference type="Proteomes" id="UP000035996"/>
    </source>
</evidence>
<feature type="transmembrane region" description="Helical" evidence="6">
    <location>
        <begin position="50"/>
        <end position="73"/>
    </location>
</feature>
<dbReference type="OrthoDB" id="9786493at2"/>
<evidence type="ECO:0000256" key="6">
    <source>
        <dbReference type="SAM" id="Phobius"/>
    </source>
</evidence>
<dbReference type="Proteomes" id="UP000035996">
    <property type="component" value="Unassembled WGS sequence"/>
</dbReference>
<keyword evidence="4 6" id="KW-0472">Membrane</keyword>
<feature type="transmembrane region" description="Helical" evidence="6">
    <location>
        <begin position="210"/>
        <end position="230"/>
    </location>
</feature>
<sequence length="293" mass="32413">MDRRFIVEKSKKQNEDVKYPERQFYFPAQIVETFIAKGESHSARPLNRQFILSILAGAFVTFGAIFSVLIALGVETQGIHNLLAGIGFVTGYAIVFISGAILFTEVNVLLPTYILQRKFWIPKNILKFWVVCYLGNVIGALLVGALVVASGSLPPEFYSELTTYTEHKMKFLSNGTLGWFQILVSGIIANWLIGMAAFLATAARDLTGKVLATTLPVIIFVAGNFQHSVANMGYFSTSFIHGSEYSWIEFLFFNLVPASIGNLIGGGILVALTFTYAFKEEIDVNRLPKEEAK</sequence>
<feature type="transmembrane region" description="Helical" evidence="6">
    <location>
        <begin position="179"/>
        <end position="203"/>
    </location>
</feature>
<feature type="transmembrane region" description="Helical" evidence="6">
    <location>
        <begin position="250"/>
        <end position="278"/>
    </location>
</feature>
<gene>
    <name evidence="7" type="ORF">AB986_19050</name>
</gene>
<evidence type="ECO:0000313" key="7">
    <source>
        <dbReference type="EMBL" id="KMM36221.1"/>
    </source>
</evidence>
<evidence type="ECO:0000256" key="2">
    <source>
        <dbReference type="ARBA" id="ARBA00022692"/>
    </source>
</evidence>
<proteinExistence type="inferred from homology"/>
<organism evidence="7 8">
    <name type="scientific">Guptibacillus hwajinpoensis</name>
    <dbReference type="NCBI Taxonomy" id="208199"/>
    <lineage>
        <taxon>Bacteria</taxon>
        <taxon>Bacillati</taxon>
        <taxon>Bacillota</taxon>
        <taxon>Bacilli</taxon>
        <taxon>Bacillales</taxon>
        <taxon>Guptibacillaceae</taxon>
        <taxon>Guptibacillus</taxon>
    </lineage>
</organism>
<dbReference type="GO" id="GO:0015499">
    <property type="term" value="F:formate transmembrane transporter activity"/>
    <property type="evidence" value="ECO:0007669"/>
    <property type="project" value="TreeGrafter"/>
</dbReference>
<keyword evidence="8" id="KW-1185">Reference proteome</keyword>
<comment type="subcellular location">
    <subcellularLocation>
        <location evidence="1">Membrane</location>
        <topology evidence="1">Multi-pass membrane protein</topology>
    </subcellularLocation>
</comment>
<keyword evidence="3 6" id="KW-1133">Transmembrane helix</keyword>
<dbReference type="Pfam" id="PF01226">
    <property type="entry name" value="Form_Nir_trans"/>
    <property type="match status" value="1"/>
</dbReference>
<dbReference type="InterPro" id="IPR000292">
    <property type="entry name" value="For/NO2_transpt"/>
</dbReference>
<keyword evidence="2 6" id="KW-0812">Transmembrane</keyword>
<comment type="similarity">
    <text evidence="5">Belongs to the FNT transporter (TC 1.A.16) family.</text>
</comment>
<comment type="caution">
    <text evidence="7">The sequence shown here is derived from an EMBL/GenBank/DDBJ whole genome shotgun (WGS) entry which is preliminary data.</text>
</comment>
<dbReference type="EMBL" id="LELK01000009">
    <property type="protein sequence ID" value="KMM36221.1"/>
    <property type="molecule type" value="Genomic_DNA"/>
</dbReference>
<reference evidence="7" key="1">
    <citation type="submission" date="2015-06" db="EMBL/GenBank/DDBJ databases">
        <authorList>
            <person name="Liu B."/>
            <person name="Wang J."/>
            <person name="Zhu Y."/>
            <person name="Liu G."/>
            <person name="Chen Q."/>
            <person name="Zheng C."/>
            <person name="Che J."/>
            <person name="Ge C."/>
            <person name="Shi H."/>
            <person name="Pan Z."/>
            <person name="Liu X."/>
        </authorList>
    </citation>
    <scope>NUCLEOTIDE SEQUENCE [LARGE SCALE GENOMIC DNA]</scope>
    <source>
        <strain evidence="7">DSM 16346</strain>
    </source>
</reference>
<dbReference type="InterPro" id="IPR023271">
    <property type="entry name" value="Aquaporin-like"/>
</dbReference>
<dbReference type="STRING" id="157733.AB986_19050"/>
<feature type="transmembrane region" description="Helical" evidence="6">
    <location>
        <begin position="125"/>
        <end position="149"/>
    </location>
</feature>
<dbReference type="PANTHER" id="PTHR30520:SF6">
    <property type="entry name" value="FORMATE_NITRATE FAMILY TRANSPORTER (EUROFUNG)"/>
    <property type="match status" value="1"/>
</dbReference>